<dbReference type="InterPro" id="IPR008254">
    <property type="entry name" value="Flavodoxin/NO_synth"/>
</dbReference>
<name>A0A4Q7M3Y5_9MICO</name>
<evidence type="ECO:0000313" key="3">
    <source>
        <dbReference type="EMBL" id="RZS62264.1"/>
    </source>
</evidence>
<dbReference type="Gene3D" id="3.40.50.360">
    <property type="match status" value="1"/>
</dbReference>
<protein>
    <submittedName>
        <fullName evidence="3">Flavodoxin-like protein</fullName>
    </submittedName>
</protein>
<dbReference type="AlphaFoldDB" id="A0A4Q7M3Y5"/>
<dbReference type="GO" id="GO:0010181">
    <property type="term" value="F:FMN binding"/>
    <property type="evidence" value="ECO:0007669"/>
    <property type="project" value="InterPro"/>
</dbReference>
<evidence type="ECO:0000313" key="4">
    <source>
        <dbReference type="Proteomes" id="UP000293852"/>
    </source>
</evidence>
<evidence type="ECO:0000259" key="2">
    <source>
        <dbReference type="Pfam" id="PF12682"/>
    </source>
</evidence>
<dbReference type="PROSITE" id="PS51318">
    <property type="entry name" value="TAT"/>
    <property type="match status" value="1"/>
</dbReference>
<dbReference type="Pfam" id="PF12682">
    <property type="entry name" value="Flavodoxin_4"/>
    <property type="match status" value="1"/>
</dbReference>
<sequence length="259" mass="27389">MRGLAEPAVAVDRRTVLRAGLAIGGVLLAAACSPPGPDTATSTAPSSSGPASPGPTTSPRPAEPTSSRVLLAYFSRAGENYHHGDRTMLDVGNTKVVAATIERIVDGADLDVYEIEAANPYPEDYEQTVDRNVREQQDDARPAIANPLPDLAGYDAVLLGGPVWNVRAPMIMRTFVEGAGLNGTTVHPFVTHAGSGMGRVRDEYVEMCPASAVTDGLAVRGEEAREVEPSVTDWLRGLGLPAVRARRNQPLAGPRAERM</sequence>
<feature type="compositionally biased region" description="Pro residues" evidence="1">
    <location>
        <begin position="52"/>
        <end position="62"/>
    </location>
</feature>
<gene>
    <name evidence="3" type="ORF">EV386_2590</name>
</gene>
<proteinExistence type="predicted"/>
<dbReference type="InterPro" id="IPR006311">
    <property type="entry name" value="TAT_signal"/>
</dbReference>
<dbReference type="OrthoDB" id="9806505at2"/>
<evidence type="ECO:0000256" key="1">
    <source>
        <dbReference type="SAM" id="MobiDB-lite"/>
    </source>
</evidence>
<accession>A0A4Q7M3Y5</accession>
<organism evidence="3 4">
    <name type="scientific">Xylanimonas ulmi</name>
    <dbReference type="NCBI Taxonomy" id="228973"/>
    <lineage>
        <taxon>Bacteria</taxon>
        <taxon>Bacillati</taxon>
        <taxon>Actinomycetota</taxon>
        <taxon>Actinomycetes</taxon>
        <taxon>Micrococcales</taxon>
        <taxon>Promicromonosporaceae</taxon>
        <taxon>Xylanimonas</taxon>
    </lineage>
</organism>
<dbReference type="PANTHER" id="PTHR39201:SF1">
    <property type="entry name" value="FLAVODOXIN-LIKE DOMAIN-CONTAINING PROTEIN"/>
    <property type="match status" value="1"/>
</dbReference>
<feature type="domain" description="Flavodoxin-like" evidence="2">
    <location>
        <begin position="96"/>
        <end position="234"/>
    </location>
</feature>
<dbReference type="InterPro" id="IPR029039">
    <property type="entry name" value="Flavoprotein-like_sf"/>
</dbReference>
<feature type="compositionally biased region" description="Low complexity" evidence="1">
    <location>
        <begin position="34"/>
        <end position="51"/>
    </location>
</feature>
<dbReference type="Proteomes" id="UP000293852">
    <property type="component" value="Unassembled WGS sequence"/>
</dbReference>
<feature type="region of interest" description="Disordered" evidence="1">
    <location>
        <begin position="34"/>
        <end position="65"/>
    </location>
</feature>
<reference evidence="3 4" key="1">
    <citation type="submission" date="2019-02" db="EMBL/GenBank/DDBJ databases">
        <title>Sequencing the genomes of 1000 actinobacteria strains.</title>
        <authorList>
            <person name="Klenk H.-P."/>
        </authorList>
    </citation>
    <scope>NUCLEOTIDE SEQUENCE [LARGE SCALE GENOMIC DNA]</scope>
    <source>
        <strain evidence="3 4">DSM 16932</strain>
    </source>
</reference>
<comment type="caution">
    <text evidence="3">The sequence shown here is derived from an EMBL/GenBank/DDBJ whole genome shotgun (WGS) entry which is preliminary data.</text>
</comment>
<dbReference type="PROSITE" id="PS51257">
    <property type="entry name" value="PROKAR_LIPOPROTEIN"/>
    <property type="match status" value="1"/>
</dbReference>
<keyword evidence="4" id="KW-1185">Reference proteome</keyword>
<dbReference type="PANTHER" id="PTHR39201">
    <property type="entry name" value="EXPORTED PROTEIN-RELATED"/>
    <property type="match status" value="1"/>
</dbReference>
<dbReference type="SUPFAM" id="SSF52218">
    <property type="entry name" value="Flavoproteins"/>
    <property type="match status" value="1"/>
</dbReference>
<dbReference type="EMBL" id="SGWX01000001">
    <property type="protein sequence ID" value="RZS62264.1"/>
    <property type="molecule type" value="Genomic_DNA"/>
</dbReference>